<comment type="caution">
    <text evidence="10">The sequence shown here is derived from an EMBL/GenBank/DDBJ whole genome shotgun (WGS) entry which is preliminary data.</text>
</comment>
<evidence type="ECO:0000256" key="4">
    <source>
        <dbReference type="ARBA" id="ARBA00022574"/>
    </source>
</evidence>
<dbReference type="InterPro" id="IPR011387">
    <property type="entry name" value="TIF2A"/>
</dbReference>
<feature type="compositionally biased region" description="Low complexity" evidence="8">
    <location>
        <begin position="442"/>
        <end position="463"/>
    </location>
</feature>
<accession>A0AAW1QM87</accession>
<dbReference type="PANTHER" id="PTHR13227:SF0">
    <property type="entry name" value="EUKARYOTIC TRANSLATION INITIATION FACTOR 2A"/>
    <property type="match status" value="1"/>
</dbReference>
<dbReference type="SUPFAM" id="SSF82171">
    <property type="entry name" value="DPP6 N-terminal domain-like"/>
    <property type="match status" value="1"/>
</dbReference>
<keyword evidence="4" id="KW-0853">WD repeat</keyword>
<dbReference type="GO" id="GO:0003729">
    <property type="term" value="F:mRNA binding"/>
    <property type="evidence" value="ECO:0007669"/>
    <property type="project" value="TreeGrafter"/>
</dbReference>
<dbReference type="Pfam" id="PF08662">
    <property type="entry name" value="eIF2A"/>
    <property type="match status" value="1"/>
</dbReference>
<evidence type="ECO:0000256" key="1">
    <source>
        <dbReference type="ARBA" id="ARBA00009573"/>
    </source>
</evidence>
<evidence type="ECO:0000256" key="6">
    <source>
        <dbReference type="ARBA" id="ARBA00022845"/>
    </source>
</evidence>
<feature type="domain" description="Translation initiation factor beta propellor-like" evidence="9">
    <location>
        <begin position="228"/>
        <end position="424"/>
    </location>
</feature>
<comment type="similarity">
    <text evidence="1">Belongs to the WD repeat EIF2A family.</text>
</comment>
<feature type="region of interest" description="Disordered" evidence="8">
    <location>
        <begin position="430"/>
        <end position="574"/>
    </location>
</feature>
<dbReference type="EMBL" id="JALJOU010000088">
    <property type="protein sequence ID" value="KAK9822388.1"/>
    <property type="molecule type" value="Genomic_DNA"/>
</dbReference>
<feature type="compositionally biased region" description="Low complexity" evidence="8">
    <location>
        <begin position="555"/>
        <end position="570"/>
    </location>
</feature>
<evidence type="ECO:0000256" key="3">
    <source>
        <dbReference type="ARBA" id="ARBA00022540"/>
    </source>
</evidence>
<dbReference type="GO" id="GO:0000049">
    <property type="term" value="F:tRNA binding"/>
    <property type="evidence" value="ECO:0007669"/>
    <property type="project" value="TreeGrafter"/>
</dbReference>
<reference evidence="10 11" key="1">
    <citation type="journal article" date="2024" name="Nat. Commun.">
        <title>Phylogenomics reveals the evolutionary origins of lichenization in chlorophyte algae.</title>
        <authorList>
            <person name="Puginier C."/>
            <person name="Libourel C."/>
            <person name="Otte J."/>
            <person name="Skaloud P."/>
            <person name="Haon M."/>
            <person name="Grisel S."/>
            <person name="Petersen M."/>
            <person name="Berrin J.G."/>
            <person name="Delaux P.M."/>
            <person name="Dal Grande F."/>
            <person name="Keller J."/>
        </authorList>
    </citation>
    <scope>NUCLEOTIDE SEQUENCE [LARGE SCALE GENOMIC DNA]</scope>
    <source>
        <strain evidence="10 11">SAG 245.80</strain>
    </source>
</reference>
<feature type="compositionally biased region" description="Low complexity" evidence="8">
    <location>
        <begin position="528"/>
        <end position="548"/>
    </location>
</feature>
<name>A0AAW1QM87_9CHLO</name>
<keyword evidence="7" id="KW-0648">Protein biosynthesis</keyword>
<sequence length="623" mass="64738">MAELPLQKLLVRVPDTASLVALRPACLLENGSPISPSPRLSSMAAANASVWSVDGALLALMGAGVVTVYDTNTEEQVARLEAPGVMAAAFSPRGTYLATFQRTRPDAGNTEKNLKLWDWRAGQPAMALFQKVFSRDAWPSLQLLPDESLALHVVTNAINVYNLRDFAAGVLKKLALKGVGGCAVSPAAGAPTLAAFVPEAKGAPGYVGVWRLDQLAPGGEPPPPVARRTFFRATSVTLAWNAGGTALLATTASETDATNQSYYGEQKLHFLAADGSLDCLVPVPKEGPIHDVQWAPSGEYFVTVAGFMPAKSTIFTAACKPHYDLGSGPHNMARWSPQGRFLAIAGFGNLPGDVALYDRKADGKFKPMGSARVENGVTLDWAPDGRHFVTATVAPRLRVDNGFHLYRYDGAHLHGERYEVLLEVAWRPAPPSTFPERPPSPRAAANGAAGRPAAPPVVAQRPQGYVPPSRRGNPDSSASSVFSLAYDPADSRGRLGGPSLRSLPPGAAPPDTNGAVGEPAGQDGGGARASNGHSAASAAGATAGAAEHGAGGCNGAAAEAPAAGADAAGDAAKRARALQKKLRQIAGLRERAAAGEKLGAEQREKLAAEAGLLAELRELGVRD</sequence>
<keyword evidence="11" id="KW-1185">Reference proteome</keyword>
<dbReference type="GO" id="GO:0043022">
    <property type="term" value="F:ribosome binding"/>
    <property type="evidence" value="ECO:0007669"/>
    <property type="project" value="TreeGrafter"/>
</dbReference>
<dbReference type="GO" id="GO:0006417">
    <property type="term" value="P:regulation of translation"/>
    <property type="evidence" value="ECO:0007669"/>
    <property type="project" value="UniProtKB-KW"/>
</dbReference>
<organism evidence="10 11">
    <name type="scientific">Elliptochloris bilobata</name>
    <dbReference type="NCBI Taxonomy" id="381761"/>
    <lineage>
        <taxon>Eukaryota</taxon>
        <taxon>Viridiplantae</taxon>
        <taxon>Chlorophyta</taxon>
        <taxon>core chlorophytes</taxon>
        <taxon>Trebouxiophyceae</taxon>
        <taxon>Trebouxiophyceae incertae sedis</taxon>
        <taxon>Elliptochloris clade</taxon>
        <taxon>Elliptochloris</taxon>
    </lineage>
</organism>
<keyword evidence="5" id="KW-0677">Repeat</keyword>
<evidence type="ECO:0000256" key="7">
    <source>
        <dbReference type="ARBA" id="ARBA00022917"/>
    </source>
</evidence>
<evidence type="ECO:0000259" key="9">
    <source>
        <dbReference type="Pfam" id="PF08662"/>
    </source>
</evidence>
<dbReference type="AlphaFoldDB" id="A0AAW1QM87"/>
<evidence type="ECO:0000256" key="2">
    <source>
        <dbReference type="ARBA" id="ARBA00013819"/>
    </source>
</evidence>
<proteinExistence type="inferred from homology"/>
<dbReference type="GO" id="GO:0022627">
    <property type="term" value="C:cytosolic small ribosomal subunit"/>
    <property type="evidence" value="ECO:0007669"/>
    <property type="project" value="TreeGrafter"/>
</dbReference>
<evidence type="ECO:0000313" key="11">
    <source>
        <dbReference type="Proteomes" id="UP001445335"/>
    </source>
</evidence>
<evidence type="ECO:0000256" key="8">
    <source>
        <dbReference type="SAM" id="MobiDB-lite"/>
    </source>
</evidence>
<evidence type="ECO:0000256" key="5">
    <source>
        <dbReference type="ARBA" id="ARBA00022737"/>
    </source>
</evidence>
<keyword evidence="6" id="KW-0810">Translation regulation</keyword>
<dbReference type="Gene3D" id="2.130.10.10">
    <property type="entry name" value="YVTN repeat-like/Quinoprotein amine dehydrogenase"/>
    <property type="match status" value="2"/>
</dbReference>
<gene>
    <name evidence="10" type="ORF">WJX81_007364</name>
</gene>
<dbReference type="InterPro" id="IPR015943">
    <property type="entry name" value="WD40/YVTN_repeat-like_dom_sf"/>
</dbReference>
<keyword evidence="3" id="KW-0396">Initiation factor</keyword>
<evidence type="ECO:0000313" key="10">
    <source>
        <dbReference type="EMBL" id="KAK9822388.1"/>
    </source>
</evidence>
<dbReference type="GO" id="GO:0003743">
    <property type="term" value="F:translation initiation factor activity"/>
    <property type="evidence" value="ECO:0007669"/>
    <property type="project" value="UniProtKB-KW"/>
</dbReference>
<dbReference type="InterPro" id="IPR013979">
    <property type="entry name" value="TIF_beta_prop-like"/>
</dbReference>
<dbReference type="PANTHER" id="PTHR13227">
    <property type="entry name" value="EUKARYOTIC TRANSLATION INITIATION FACTOR 2A"/>
    <property type="match status" value="1"/>
</dbReference>
<protein>
    <recommendedName>
        <fullName evidence="2">Eukaryotic translation initiation factor 2A</fullName>
    </recommendedName>
</protein>
<dbReference type="Proteomes" id="UP001445335">
    <property type="component" value="Unassembled WGS sequence"/>
</dbReference>
<feature type="compositionally biased region" description="Pro residues" evidence="8">
    <location>
        <begin position="430"/>
        <end position="441"/>
    </location>
</feature>